<gene>
    <name evidence="3" type="ORF">UW92_C0022G0002</name>
</gene>
<organism evidence="3 4">
    <name type="scientific">Candidatus Jorgensenbacteria bacterium GW2011_GWA2_45_13</name>
    <dbReference type="NCBI Taxonomy" id="1618662"/>
    <lineage>
        <taxon>Bacteria</taxon>
        <taxon>Candidatus Joergenseniibacteriota</taxon>
    </lineage>
</organism>
<feature type="transmembrane region" description="Helical" evidence="1">
    <location>
        <begin position="25"/>
        <end position="49"/>
    </location>
</feature>
<name>A0A0G1L4M8_9BACT</name>
<reference evidence="3 4" key="1">
    <citation type="journal article" date="2015" name="Nature">
        <title>rRNA introns, odd ribosomes, and small enigmatic genomes across a large radiation of phyla.</title>
        <authorList>
            <person name="Brown C.T."/>
            <person name="Hug L.A."/>
            <person name="Thomas B.C."/>
            <person name="Sharon I."/>
            <person name="Castelle C.J."/>
            <person name="Singh A."/>
            <person name="Wilkins M.J."/>
            <person name="Williams K.H."/>
            <person name="Banfield J.F."/>
        </authorList>
    </citation>
    <scope>NUCLEOTIDE SEQUENCE [LARGE SCALE GENOMIC DNA]</scope>
</reference>
<dbReference type="AlphaFoldDB" id="A0A0G1L4M8"/>
<proteinExistence type="predicted"/>
<evidence type="ECO:0000256" key="1">
    <source>
        <dbReference type="SAM" id="Phobius"/>
    </source>
</evidence>
<comment type="caution">
    <text evidence="3">The sequence shown here is derived from an EMBL/GenBank/DDBJ whole genome shotgun (WGS) entry which is preliminary data.</text>
</comment>
<keyword evidence="1" id="KW-0472">Membrane</keyword>
<dbReference type="PROSITE" id="PS50850">
    <property type="entry name" value="MFS"/>
    <property type="match status" value="1"/>
</dbReference>
<protein>
    <recommendedName>
        <fullName evidence="2">Major facilitator superfamily (MFS) profile domain-containing protein</fullName>
    </recommendedName>
</protein>
<evidence type="ECO:0000313" key="3">
    <source>
        <dbReference type="EMBL" id="KKT90921.1"/>
    </source>
</evidence>
<dbReference type="InterPro" id="IPR020846">
    <property type="entry name" value="MFS_dom"/>
</dbReference>
<accession>A0A0G1L4M8</accession>
<evidence type="ECO:0000259" key="2">
    <source>
        <dbReference type="PROSITE" id="PS50850"/>
    </source>
</evidence>
<feature type="domain" description="Major facilitator superfamily (MFS) profile" evidence="2">
    <location>
        <begin position="1"/>
        <end position="129"/>
    </location>
</feature>
<dbReference type="GO" id="GO:0022857">
    <property type="term" value="F:transmembrane transporter activity"/>
    <property type="evidence" value="ECO:0007669"/>
    <property type="project" value="InterPro"/>
</dbReference>
<dbReference type="EMBL" id="LCKF01000022">
    <property type="protein sequence ID" value="KKT90921.1"/>
    <property type="molecule type" value="Genomic_DNA"/>
</dbReference>
<feature type="transmembrane region" description="Helical" evidence="1">
    <location>
        <begin position="61"/>
        <end position="89"/>
    </location>
</feature>
<evidence type="ECO:0000313" key="4">
    <source>
        <dbReference type="Proteomes" id="UP000033966"/>
    </source>
</evidence>
<feature type="transmembrane region" description="Helical" evidence="1">
    <location>
        <begin position="101"/>
        <end position="126"/>
    </location>
</feature>
<keyword evidence="1" id="KW-1133">Transmembrane helix</keyword>
<sequence>MLISAFETLLSKNINQPNRLMKQHYVILLGLLNALGAGVYIALVALFLWNAEGLFGKVQNFWGPVFFLLLFVISAAITGGLVLGKPILLYFDGKKREGIELFVWTLIFLALVAIVALLILLVNAPITSP</sequence>
<dbReference type="Proteomes" id="UP000033966">
    <property type="component" value="Unassembled WGS sequence"/>
</dbReference>
<keyword evidence="1" id="KW-0812">Transmembrane</keyword>